<keyword evidence="8" id="KW-1185">Reference proteome</keyword>
<dbReference type="KEGG" id="ccat:101461969"/>
<feature type="domain" description="SHSP" evidence="5">
    <location>
        <begin position="67"/>
        <end position="175"/>
    </location>
</feature>
<dbReference type="PROSITE" id="PS01031">
    <property type="entry name" value="SHSP"/>
    <property type="match status" value="1"/>
</dbReference>
<comment type="similarity">
    <text evidence="2 3">Belongs to the small heat shock protein (HSP20) family.</text>
</comment>
<evidence type="ECO:0000256" key="2">
    <source>
        <dbReference type="PROSITE-ProRule" id="PRU00285"/>
    </source>
</evidence>
<reference evidence="7" key="1">
    <citation type="submission" date="2013-07" db="EMBL/GenBank/DDBJ databases">
        <authorList>
            <person name="Geib S."/>
        </authorList>
    </citation>
    <scope>NUCLEOTIDE SEQUENCE</scope>
</reference>
<dbReference type="InterPro" id="IPR008978">
    <property type="entry name" value="HSP20-like_chaperone"/>
</dbReference>
<feature type="region of interest" description="Disordered" evidence="4">
    <location>
        <begin position="157"/>
        <end position="200"/>
    </location>
</feature>
<dbReference type="InterPro" id="IPR001436">
    <property type="entry name" value="Alpha-crystallin/sHSP_animal"/>
</dbReference>
<dbReference type="AlphaFoldDB" id="W8B555"/>
<evidence type="ECO:0000313" key="7">
    <source>
        <dbReference type="EMBL" id="JAB84909.1"/>
    </source>
</evidence>
<dbReference type="OrthoDB" id="1431247at2759"/>
<evidence type="ECO:0000256" key="1">
    <source>
        <dbReference type="ARBA" id="ARBA00023016"/>
    </source>
</evidence>
<proteinExistence type="evidence at transcript level"/>
<organism evidence="7">
    <name type="scientific">Ceratitis capitata</name>
    <name type="common">Mediterranean fruit fly</name>
    <name type="synonym">Tephritis capitata</name>
    <dbReference type="NCBI Taxonomy" id="7213"/>
    <lineage>
        <taxon>Eukaryota</taxon>
        <taxon>Metazoa</taxon>
        <taxon>Ecdysozoa</taxon>
        <taxon>Arthropoda</taxon>
        <taxon>Hexapoda</taxon>
        <taxon>Insecta</taxon>
        <taxon>Pterygota</taxon>
        <taxon>Neoptera</taxon>
        <taxon>Endopterygota</taxon>
        <taxon>Diptera</taxon>
        <taxon>Brachycera</taxon>
        <taxon>Muscomorpha</taxon>
        <taxon>Tephritoidea</taxon>
        <taxon>Tephritidae</taxon>
        <taxon>Ceratitis</taxon>
        <taxon>Ceratitis</taxon>
    </lineage>
</organism>
<dbReference type="GO" id="GO:0005634">
    <property type="term" value="C:nucleus"/>
    <property type="evidence" value="ECO:0007669"/>
    <property type="project" value="TreeGrafter"/>
</dbReference>
<feature type="compositionally biased region" description="Basic and acidic residues" evidence="4">
    <location>
        <begin position="185"/>
        <end position="200"/>
    </location>
</feature>
<evidence type="ECO:0000256" key="4">
    <source>
        <dbReference type="SAM" id="MobiDB-lite"/>
    </source>
</evidence>
<dbReference type="GeneID" id="101461969"/>
<evidence type="ECO:0000256" key="3">
    <source>
        <dbReference type="RuleBase" id="RU003616"/>
    </source>
</evidence>
<dbReference type="GO" id="GO:0042026">
    <property type="term" value="P:protein refolding"/>
    <property type="evidence" value="ECO:0007669"/>
    <property type="project" value="TreeGrafter"/>
</dbReference>
<dbReference type="Gene3D" id="2.60.40.790">
    <property type="match status" value="1"/>
</dbReference>
<sequence length="200" mass="22534">MSSLPILLNLIDELDRETYNPFHYGNDFGLGLHPHHIHRHHHRHEPAAVGYTLPLGLVNRLGERALSRRAQQNEGKLCPVGKDGLQVCMDVSQFKPNELAVKVLDNSIVIEGKHEEREDEHGYISRHFVRRYTLPKGYDSDKVISTLSSDGVLTVSAPKPREEKSNERVIQIQQTGPAHLNVKQNTEEKTGDANGDAEQK</sequence>
<gene>
    <name evidence="7" type="primary">HSP26</name>
    <name evidence="6" type="ORF">CCAP1982_LOCUS12989</name>
</gene>
<reference evidence="7" key="2">
    <citation type="journal article" date="2014" name="BMC Genomics">
        <title>A genomic perspective to assessing quality of mass-reared SIT flies used in Mediterranean fruit fly (Ceratitis capitata) eradication in California.</title>
        <authorList>
            <person name="Calla B."/>
            <person name="Hall B."/>
            <person name="Hou S."/>
            <person name="Geib S.M."/>
        </authorList>
    </citation>
    <scope>NUCLEOTIDE SEQUENCE</scope>
</reference>
<keyword evidence="1 7" id="KW-0346">Stress response</keyword>
<dbReference type="Pfam" id="PF00011">
    <property type="entry name" value="HSP20"/>
    <property type="match status" value="1"/>
</dbReference>
<dbReference type="PANTHER" id="PTHR45640">
    <property type="entry name" value="HEAT SHOCK PROTEIN HSP-12.2-RELATED"/>
    <property type="match status" value="1"/>
</dbReference>
<dbReference type="CDD" id="cd06526">
    <property type="entry name" value="metazoan_ACD"/>
    <property type="match status" value="1"/>
</dbReference>
<protein>
    <submittedName>
        <fullName evidence="6">(Mediterranean fruit fly) hypothetical protein</fullName>
    </submittedName>
    <submittedName>
        <fullName evidence="7">Heat shock protein 26</fullName>
    </submittedName>
</protein>
<evidence type="ECO:0000259" key="5">
    <source>
        <dbReference type="PROSITE" id="PS01031"/>
    </source>
</evidence>
<reference evidence="6" key="3">
    <citation type="submission" date="2020-11" db="EMBL/GenBank/DDBJ databases">
        <authorList>
            <person name="Whitehead M."/>
        </authorList>
    </citation>
    <scope>NUCLEOTIDE SEQUENCE</scope>
    <source>
        <strain evidence="6">EGII</strain>
    </source>
</reference>
<dbReference type="PRINTS" id="PR00299">
    <property type="entry name" value="ACRYSTALLIN"/>
</dbReference>
<evidence type="ECO:0000313" key="8">
    <source>
        <dbReference type="Proteomes" id="UP000606786"/>
    </source>
</evidence>
<dbReference type="EMBL" id="GAMC01021646">
    <property type="protein sequence ID" value="JAB84909.1"/>
    <property type="molecule type" value="mRNA"/>
</dbReference>
<dbReference type="Proteomes" id="UP000606786">
    <property type="component" value="Unassembled WGS sequence"/>
</dbReference>
<name>W8B555_CERCA</name>
<evidence type="ECO:0000313" key="6">
    <source>
        <dbReference type="EMBL" id="CAD7004594.1"/>
    </source>
</evidence>
<dbReference type="GO" id="GO:0009408">
    <property type="term" value="P:response to heat"/>
    <property type="evidence" value="ECO:0007669"/>
    <property type="project" value="TreeGrafter"/>
</dbReference>
<dbReference type="GO" id="GO:0051082">
    <property type="term" value="F:unfolded protein binding"/>
    <property type="evidence" value="ECO:0007669"/>
    <property type="project" value="TreeGrafter"/>
</dbReference>
<dbReference type="GO" id="GO:0005737">
    <property type="term" value="C:cytoplasm"/>
    <property type="evidence" value="ECO:0007669"/>
    <property type="project" value="TreeGrafter"/>
</dbReference>
<dbReference type="SUPFAM" id="SSF49764">
    <property type="entry name" value="HSP20-like chaperones"/>
    <property type="match status" value="1"/>
</dbReference>
<dbReference type="EMBL" id="CAJHJT010000034">
    <property type="protein sequence ID" value="CAD7004594.1"/>
    <property type="molecule type" value="Genomic_DNA"/>
</dbReference>
<accession>W8B555</accession>
<dbReference type="InterPro" id="IPR002068">
    <property type="entry name" value="A-crystallin/Hsp20_dom"/>
</dbReference>
<dbReference type="PANTHER" id="PTHR45640:SF13">
    <property type="entry name" value="HEAT SHOCK PROTEIN 22-RELATED"/>
    <property type="match status" value="1"/>
</dbReference>